<keyword evidence="1" id="KW-0472">Membrane</keyword>
<feature type="transmembrane region" description="Helical" evidence="1">
    <location>
        <begin position="36"/>
        <end position="53"/>
    </location>
</feature>
<dbReference type="EMBL" id="ML987196">
    <property type="protein sequence ID" value="KAF2248376.1"/>
    <property type="molecule type" value="Genomic_DNA"/>
</dbReference>
<dbReference type="Proteomes" id="UP000800094">
    <property type="component" value="Unassembled WGS sequence"/>
</dbReference>
<accession>A0A6A6ID72</accession>
<dbReference type="GeneID" id="54575531"/>
<evidence type="ECO:0000313" key="3">
    <source>
        <dbReference type="Proteomes" id="UP000800094"/>
    </source>
</evidence>
<gene>
    <name evidence="2" type="ORF">BU26DRAFT_332278</name>
</gene>
<proteinExistence type="predicted"/>
<name>A0A6A6ID72_9PLEO</name>
<protein>
    <submittedName>
        <fullName evidence="2">Uncharacterized protein</fullName>
    </submittedName>
</protein>
<keyword evidence="3" id="KW-1185">Reference proteome</keyword>
<organism evidence="2 3">
    <name type="scientific">Trematosphaeria pertusa</name>
    <dbReference type="NCBI Taxonomy" id="390896"/>
    <lineage>
        <taxon>Eukaryota</taxon>
        <taxon>Fungi</taxon>
        <taxon>Dikarya</taxon>
        <taxon>Ascomycota</taxon>
        <taxon>Pezizomycotina</taxon>
        <taxon>Dothideomycetes</taxon>
        <taxon>Pleosporomycetidae</taxon>
        <taxon>Pleosporales</taxon>
        <taxon>Massarineae</taxon>
        <taxon>Trematosphaeriaceae</taxon>
        <taxon>Trematosphaeria</taxon>
    </lineage>
</organism>
<dbReference type="AlphaFoldDB" id="A0A6A6ID72"/>
<sequence>MAIPASKKRLTSPIAGLCAVAWNSMPRRHCDFLSCRFSAVAMTGIALTVAYRVHIGLRNFSHPLAGIKDFEFRK</sequence>
<dbReference type="RefSeq" id="XP_033683380.1">
    <property type="nucleotide sequence ID" value="XM_033822201.1"/>
</dbReference>
<evidence type="ECO:0000313" key="2">
    <source>
        <dbReference type="EMBL" id="KAF2248376.1"/>
    </source>
</evidence>
<reference evidence="2" key="1">
    <citation type="journal article" date="2020" name="Stud. Mycol.">
        <title>101 Dothideomycetes genomes: a test case for predicting lifestyles and emergence of pathogens.</title>
        <authorList>
            <person name="Haridas S."/>
            <person name="Albert R."/>
            <person name="Binder M."/>
            <person name="Bloem J."/>
            <person name="Labutti K."/>
            <person name="Salamov A."/>
            <person name="Andreopoulos B."/>
            <person name="Baker S."/>
            <person name="Barry K."/>
            <person name="Bills G."/>
            <person name="Bluhm B."/>
            <person name="Cannon C."/>
            <person name="Castanera R."/>
            <person name="Culley D."/>
            <person name="Daum C."/>
            <person name="Ezra D."/>
            <person name="Gonzalez J."/>
            <person name="Henrissat B."/>
            <person name="Kuo A."/>
            <person name="Liang C."/>
            <person name="Lipzen A."/>
            <person name="Lutzoni F."/>
            <person name="Magnuson J."/>
            <person name="Mondo S."/>
            <person name="Nolan M."/>
            <person name="Ohm R."/>
            <person name="Pangilinan J."/>
            <person name="Park H.-J."/>
            <person name="Ramirez L."/>
            <person name="Alfaro M."/>
            <person name="Sun H."/>
            <person name="Tritt A."/>
            <person name="Yoshinaga Y."/>
            <person name="Zwiers L.-H."/>
            <person name="Turgeon B."/>
            <person name="Goodwin S."/>
            <person name="Spatafora J."/>
            <person name="Crous P."/>
            <person name="Grigoriev I."/>
        </authorList>
    </citation>
    <scope>NUCLEOTIDE SEQUENCE</scope>
    <source>
        <strain evidence="2">CBS 122368</strain>
    </source>
</reference>
<evidence type="ECO:0000256" key="1">
    <source>
        <dbReference type="SAM" id="Phobius"/>
    </source>
</evidence>
<keyword evidence="1" id="KW-1133">Transmembrane helix</keyword>
<keyword evidence="1" id="KW-0812">Transmembrane</keyword>